<dbReference type="InterPro" id="IPR039261">
    <property type="entry name" value="FNR_nucleotide-bd"/>
</dbReference>
<dbReference type="GO" id="GO:0005829">
    <property type="term" value="C:cytosol"/>
    <property type="evidence" value="ECO:0007669"/>
    <property type="project" value="TreeGrafter"/>
</dbReference>
<evidence type="ECO:0000256" key="2">
    <source>
        <dbReference type="ARBA" id="ARBA00023797"/>
    </source>
</evidence>
<name>A0A246B784_9FLAO</name>
<protein>
    <recommendedName>
        <fullName evidence="2">NADPH--hemoprotein reductase</fullName>
        <ecNumber evidence="2">1.6.2.4</ecNumber>
    </recommendedName>
</protein>
<dbReference type="InterPro" id="IPR008333">
    <property type="entry name" value="Cbr1-like_FAD-bd_dom"/>
</dbReference>
<evidence type="ECO:0000313" key="6">
    <source>
        <dbReference type="Proteomes" id="UP000197587"/>
    </source>
</evidence>
<dbReference type="PROSITE" id="PS50902">
    <property type="entry name" value="FLAVODOXIN_LIKE"/>
    <property type="match status" value="1"/>
</dbReference>
<accession>A0A246B784</accession>
<dbReference type="InterPro" id="IPR017938">
    <property type="entry name" value="Riboflavin_synthase-like_b-brl"/>
</dbReference>
<dbReference type="Pfam" id="PF03929">
    <property type="entry name" value="PepSY_TM"/>
    <property type="match status" value="1"/>
</dbReference>
<keyword evidence="3" id="KW-0812">Transmembrane</keyword>
<keyword evidence="1" id="KW-0285">Flavoprotein</keyword>
<dbReference type="Pfam" id="PF00258">
    <property type="entry name" value="Flavodoxin_1"/>
    <property type="match status" value="1"/>
</dbReference>
<feature type="domain" description="Flavodoxin-like" evidence="4">
    <location>
        <begin position="340"/>
        <end position="479"/>
    </location>
</feature>
<dbReference type="Gene3D" id="3.40.50.80">
    <property type="entry name" value="Nucleotide-binding domain of ferredoxin-NADP reductase (FNR) module"/>
    <property type="match status" value="1"/>
</dbReference>
<dbReference type="InterPro" id="IPR005625">
    <property type="entry name" value="PepSY-ass_TM"/>
</dbReference>
<dbReference type="InterPro" id="IPR001709">
    <property type="entry name" value="Flavoprot_Pyr_Nucl_cyt_Rdtase"/>
</dbReference>
<evidence type="ECO:0000256" key="1">
    <source>
        <dbReference type="ARBA" id="ARBA00022630"/>
    </source>
</evidence>
<dbReference type="InterPro" id="IPR029039">
    <property type="entry name" value="Flavoprotein-like_sf"/>
</dbReference>
<dbReference type="PANTHER" id="PTHR19384:SF17">
    <property type="entry name" value="NADPH--CYTOCHROME P450 REDUCTASE"/>
    <property type="match status" value="1"/>
</dbReference>
<gene>
    <name evidence="5" type="ORF">AP75_12135</name>
</gene>
<organism evidence="5 6">
    <name type="scientific">Kaistella haifensis DSM 19056</name>
    <dbReference type="NCBI Taxonomy" id="1450526"/>
    <lineage>
        <taxon>Bacteria</taxon>
        <taxon>Pseudomonadati</taxon>
        <taxon>Bacteroidota</taxon>
        <taxon>Flavobacteriia</taxon>
        <taxon>Flavobacteriales</taxon>
        <taxon>Weeksellaceae</taxon>
        <taxon>Chryseobacterium group</taxon>
        <taxon>Kaistella</taxon>
    </lineage>
</organism>
<dbReference type="Pfam" id="PF00175">
    <property type="entry name" value="NAD_binding_1"/>
    <property type="match status" value="1"/>
</dbReference>
<dbReference type="EMBL" id="JASZ02000033">
    <property type="protein sequence ID" value="OWK97267.1"/>
    <property type="molecule type" value="Genomic_DNA"/>
</dbReference>
<evidence type="ECO:0000256" key="3">
    <source>
        <dbReference type="SAM" id="Phobius"/>
    </source>
</evidence>
<dbReference type="Gene3D" id="3.40.50.360">
    <property type="match status" value="1"/>
</dbReference>
<dbReference type="InterPro" id="IPR001433">
    <property type="entry name" value="OxRdtase_FAD/NAD-bd"/>
</dbReference>
<proteinExistence type="predicted"/>
<dbReference type="SUPFAM" id="SSF52343">
    <property type="entry name" value="Ferredoxin reductase-like, C-terminal NADP-linked domain"/>
    <property type="match status" value="1"/>
</dbReference>
<sequence>MTLSIWRYAHLALALVSSAFLIILSVTGVILAYDAIAEKTQNHRIENLENITLAQVLPVLRNQYSEVLELKIDHNQLVSIDAMDENGNSIKAYIDPKTGKKLGEIKPKSDFIQWITALHRSLFLKESGRAIVAVVSFLLMLISVSGLILIIKRQKGIKHFFDKINKDFFAQYFHVATGRWLLVPVFIIALTGTLVFLARLDYFKGENTEITSKTSSNTKATELKDIPFFKETPLSKVERVEFPFIPDDEAEPFIIHLRKKSVTVNQVTGTIISETKYPYSAAVEKFNLDLHTGRTNAIWAFILGLASMNILFFIYSGFVITFRRTRTKIKNKIKAKDAEIVLLVGSENGTTLFFANQIHRQLLSEGKRSYLTEMNQFQSFESAKEMVIFTSTYGLGDPPSNANQFETLLQKFPQQNKIGYSVVGFGSKSYQEFCAFALKVNNLLAKQNWAEPTTSIFMVNDRSADEFATWAHVWSEKTLHPLATAPAVYNTKIPGLKKFIVIYKTMVSDDNSTFKIVLKPRKKQEFSSGDLLAIYPANDNRERFYSIGKNQDSVQLIVKLFPNGFGSGFLNNLKIGDEVPARIMENPNFHFPQAAENIALIANGTGIAPFLGMIQENILRKNISLFAGFRHDNDWVNSYRIFAEHQINQGQLEHFDFAFSREENKQYVMDLIRKDENYFAKLLGENGVIMICGSLKMQKDVEKILDEICQKFLGKPLQHFIKNGQILSDCY</sequence>
<feature type="transmembrane region" description="Helical" evidence="3">
    <location>
        <begin position="12"/>
        <end position="33"/>
    </location>
</feature>
<feature type="transmembrane region" description="Helical" evidence="3">
    <location>
        <begin position="172"/>
        <end position="198"/>
    </location>
</feature>
<dbReference type="SUPFAM" id="SSF52218">
    <property type="entry name" value="Flavoproteins"/>
    <property type="match status" value="1"/>
</dbReference>
<reference evidence="5 6" key="1">
    <citation type="submission" date="2014-01" db="EMBL/GenBank/DDBJ databases">
        <authorList>
            <consortium name="Genome Consortium for Active Teaching"/>
            <person name="Sontag T.C."/>
            <person name="Newman J.D."/>
        </authorList>
    </citation>
    <scope>NUCLEOTIDE SEQUENCE [LARGE SCALE GENOMIC DNA]</scope>
    <source>
        <strain evidence="5 6">DSM 19056</strain>
    </source>
</reference>
<feature type="transmembrane region" description="Helical" evidence="3">
    <location>
        <begin position="130"/>
        <end position="151"/>
    </location>
</feature>
<keyword evidence="3" id="KW-0472">Membrane</keyword>
<dbReference type="Pfam" id="PF00970">
    <property type="entry name" value="FAD_binding_6"/>
    <property type="match status" value="1"/>
</dbReference>
<dbReference type="EC" id="1.6.2.4" evidence="2"/>
<dbReference type="Proteomes" id="UP000197587">
    <property type="component" value="Unassembled WGS sequence"/>
</dbReference>
<dbReference type="GO" id="GO:0050660">
    <property type="term" value="F:flavin adenine dinucleotide binding"/>
    <property type="evidence" value="ECO:0007669"/>
    <property type="project" value="TreeGrafter"/>
</dbReference>
<comment type="caution">
    <text evidence="5">The sequence shown here is derived from an EMBL/GenBank/DDBJ whole genome shotgun (WGS) entry which is preliminary data.</text>
</comment>
<dbReference type="GO" id="GO:0003958">
    <property type="term" value="F:NADPH-hemoprotein reductase activity"/>
    <property type="evidence" value="ECO:0007669"/>
    <property type="project" value="UniProtKB-EC"/>
</dbReference>
<dbReference type="InterPro" id="IPR008254">
    <property type="entry name" value="Flavodoxin/NO_synth"/>
</dbReference>
<dbReference type="PANTHER" id="PTHR19384">
    <property type="entry name" value="NITRIC OXIDE SYNTHASE-RELATED"/>
    <property type="match status" value="1"/>
</dbReference>
<dbReference type="PRINTS" id="PR00371">
    <property type="entry name" value="FPNCR"/>
</dbReference>
<dbReference type="GO" id="GO:0010181">
    <property type="term" value="F:FMN binding"/>
    <property type="evidence" value="ECO:0007669"/>
    <property type="project" value="InterPro"/>
</dbReference>
<dbReference type="Gene3D" id="2.40.30.10">
    <property type="entry name" value="Translation factors"/>
    <property type="match status" value="1"/>
</dbReference>
<keyword evidence="3" id="KW-1133">Transmembrane helix</keyword>
<keyword evidence="6" id="KW-1185">Reference proteome</keyword>
<dbReference type="RefSeq" id="WP_088264853.1">
    <property type="nucleotide sequence ID" value="NZ_JASZ02000033.1"/>
</dbReference>
<dbReference type="SUPFAM" id="SSF63380">
    <property type="entry name" value="Riboflavin synthase domain-like"/>
    <property type="match status" value="1"/>
</dbReference>
<reference evidence="5 6" key="2">
    <citation type="submission" date="2017-05" db="EMBL/GenBank/DDBJ databases">
        <title>Genome of Chryseobacterium haifense.</title>
        <authorList>
            <person name="Newman J.D."/>
        </authorList>
    </citation>
    <scope>NUCLEOTIDE SEQUENCE [LARGE SCALE GENOMIC DNA]</scope>
    <source>
        <strain evidence="5 6">DSM 19056</strain>
    </source>
</reference>
<dbReference type="AlphaFoldDB" id="A0A246B784"/>
<evidence type="ECO:0000313" key="5">
    <source>
        <dbReference type="EMBL" id="OWK97267.1"/>
    </source>
</evidence>
<evidence type="ECO:0000259" key="4">
    <source>
        <dbReference type="PROSITE" id="PS50902"/>
    </source>
</evidence>
<feature type="transmembrane region" description="Helical" evidence="3">
    <location>
        <begin position="297"/>
        <end position="322"/>
    </location>
</feature>